<gene>
    <name evidence="6" type="ORF">D0433_03195</name>
</gene>
<dbReference type="InterPro" id="IPR050469">
    <property type="entry name" value="Diguanylate_Cyclase"/>
</dbReference>
<feature type="coiled-coil region" evidence="4">
    <location>
        <begin position="345"/>
        <end position="372"/>
    </location>
</feature>
<protein>
    <recommendedName>
        <fullName evidence="1">diguanylate cyclase</fullName>
        <ecNumber evidence="1">2.7.7.65</ecNumber>
    </recommendedName>
</protein>
<feature type="repeat" description="TPR" evidence="3">
    <location>
        <begin position="261"/>
        <end position="294"/>
    </location>
</feature>
<evidence type="ECO:0000313" key="7">
    <source>
        <dbReference type="Proteomes" id="UP000266389"/>
    </source>
</evidence>
<dbReference type="InterPro" id="IPR029787">
    <property type="entry name" value="Nucleotide_cyclase"/>
</dbReference>
<dbReference type="CDD" id="cd01949">
    <property type="entry name" value="GGDEF"/>
    <property type="match status" value="1"/>
</dbReference>
<evidence type="ECO:0000256" key="4">
    <source>
        <dbReference type="SAM" id="Coils"/>
    </source>
</evidence>
<dbReference type="InterPro" id="IPR043128">
    <property type="entry name" value="Rev_trsase/Diguanyl_cyclase"/>
</dbReference>
<dbReference type="PANTHER" id="PTHR45138">
    <property type="entry name" value="REGULATORY COMPONENTS OF SENSORY TRANSDUCTION SYSTEM"/>
    <property type="match status" value="1"/>
</dbReference>
<organism evidence="6 7">
    <name type="scientific">Candidatus Thermochlorobacter aerophilus</name>
    <dbReference type="NCBI Taxonomy" id="1868324"/>
    <lineage>
        <taxon>Bacteria</taxon>
        <taxon>Pseudomonadati</taxon>
        <taxon>Chlorobiota</taxon>
        <taxon>Chlorobiia</taxon>
        <taxon>Chlorobiales</taxon>
        <taxon>Candidatus Thermochlorobacteriaceae</taxon>
        <taxon>Candidatus Thermochlorobacter</taxon>
    </lineage>
</organism>
<dbReference type="SMART" id="SM00028">
    <property type="entry name" value="TPR"/>
    <property type="match status" value="7"/>
</dbReference>
<dbReference type="AlphaFoldDB" id="A0A395M2J3"/>
<feature type="repeat" description="TPR" evidence="3">
    <location>
        <begin position="141"/>
        <end position="174"/>
    </location>
</feature>
<dbReference type="GO" id="GO:0052621">
    <property type="term" value="F:diguanylate cyclase activity"/>
    <property type="evidence" value="ECO:0007669"/>
    <property type="project" value="UniProtKB-EC"/>
</dbReference>
<dbReference type="PANTHER" id="PTHR45138:SF9">
    <property type="entry name" value="DIGUANYLATE CYCLASE DGCM-RELATED"/>
    <property type="match status" value="1"/>
</dbReference>
<name>A0A395M2J3_9BACT</name>
<dbReference type="Gene3D" id="3.30.70.270">
    <property type="match status" value="1"/>
</dbReference>
<dbReference type="PROSITE" id="PS50005">
    <property type="entry name" value="TPR"/>
    <property type="match status" value="6"/>
</dbReference>
<dbReference type="SMART" id="SM00267">
    <property type="entry name" value="GGDEF"/>
    <property type="match status" value="1"/>
</dbReference>
<evidence type="ECO:0000256" key="2">
    <source>
        <dbReference type="ARBA" id="ARBA00034247"/>
    </source>
</evidence>
<proteinExistence type="predicted"/>
<dbReference type="Pfam" id="PF00990">
    <property type="entry name" value="GGDEF"/>
    <property type="match status" value="1"/>
</dbReference>
<accession>A0A395M2J3</accession>
<reference evidence="6 7" key="1">
    <citation type="journal article" date="2011" name="ISME J.">
        <title>Community ecology of hot spring cyanobacterial mats: predominant populations and their functional potential.</title>
        <authorList>
            <person name="Klatt C.G."/>
            <person name="Wood J.M."/>
            <person name="Rusch D.B."/>
            <person name="Bateson M.M."/>
            <person name="Hamamura N."/>
            <person name="Heidelberg J.F."/>
            <person name="Grossman A.R."/>
            <person name="Bhaya D."/>
            <person name="Cohan F.M."/>
            <person name="Kuhl M."/>
            <person name="Bryant D.A."/>
            <person name="Ward D.M."/>
        </authorList>
    </citation>
    <scope>NUCLEOTIDE SEQUENCE [LARGE SCALE GENOMIC DNA]</scope>
    <source>
        <strain evidence="6">OS</strain>
    </source>
</reference>
<dbReference type="Proteomes" id="UP000266389">
    <property type="component" value="Unassembled WGS sequence"/>
</dbReference>
<dbReference type="SUPFAM" id="SSF55073">
    <property type="entry name" value="Nucleotide cyclase"/>
    <property type="match status" value="1"/>
</dbReference>
<sequence>MSEKTIASDWLLQHATDKSGEVDRLNAESVRLWRQDTLRALAAAKEAYKLAKTQGYISGFAYSLRNIGVCHWRLANYDKALKALKEALALFKKLEDYEGCITAWHNLSIVYRQLGDYPQALECALNSMKLSQQINNPSSEAASLAAVGAVYFLLEDYPRALQYYQESLELRQRAHDKLGEGQLYNSIGCVYGKMGEYQKALECFEKSFEIAHELNDEASKAFVLQSKGEVYGQMGNFQQAFDMLNQSLAIREKLHDRASMAEVLIAIGKLHARQQQYEQAISVLYRALSLAEAANCKSQLLAAHYALAIVHKQKGDFKMALQHYESFHRMERSLLNEENHRRLISLQVQYELESKQREAEEYRRKTMELAEINAMLRKQAEQLFLQATTDGLTGVYNRRFFDETLQREFERVRRYGSVMTLAIADVDFFKRVNDTYSHQVGDEVLKIIAHILRQSSRVSDIVARYGGEEFALIFPETPLHSAAVACEKMRNAVATHYWESLAEGLHVTISFGIADSCAKKSAAHLLASADAKLYEAKAAGRNCVAC</sequence>
<dbReference type="EMBL" id="PHFL01000014">
    <property type="protein sequence ID" value="RFM24922.1"/>
    <property type="molecule type" value="Genomic_DNA"/>
</dbReference>
<dbReference type="InterPro" id="IPR000160">
    <property type="entry name" value="GGDEF_dom"/>
</dbReference>
<evidence type="ECO:0000259" key="5">
    <source>
        <dbReference type="PROSITE" id="PS50887"/>
    </source>
</evidence>
<feature type="repeat" description="TPR" evidence="3">
    <location>
        <begin position="221"/>
        <end position="254"/>
    </location>
</feature>
<feature type="repeat" description="TPR" evidence="3">
    <location>
        <begin position="101"/>
        <end position="134"/>
    </location>
</feature>
<dbReference type="PROSITE" id="PS50887">
    <property type="entry name" value="GGDEF"/>
    <property type="match status" value="1"/>
</dbReference>
<feature type="repeat" description="TPR" evidence="3">
    <location>
        <begin position="181"/>
        <end position="214"/>
    </location>
</feature>
<dbReference type="InterPro" id="IPR019734">
    <property type="entry name" value="TPR_rpt"/>
</dbReference>
<dbReference type="InterPro" id="IPR011990">
    <property type="entry name" value="TPR-like_helical_dom_sf"/>
</dbReference>
<dbReference type="EC" id="2.7.7.65" evidence="1"/>
<comment type="caution">
    <text evidence="6">The sequence shown here is derived from an EMBL/GenBank/DDBJ whole genome shotgun (WGS) entry which is preliminary data.</text>
</comment>
<dbReference type="SUPFAM" id="SSF48452">
    <property type="entry name" value="TPR-like"/>
    <property type="match status" value="2"/>
</dbReference>
<keyword evidence="4" id="KW-0175">Coiled coil</keyword>
<evidence type="ECO:0000256" key="3">
    <source>
        <dbReference type="PROSITE-ProRule" id="PRU00339"/>
    </source>
</evidence>
<feature type="domain" description="GGDEF" evidence="5">
    <location>
        <begin position="417"/>
        <end position="546"/>
    </location>
</feature>
<comment type="catalytic activity">
    <reaction evidence="2">
        <text>2 GTP = 3',3'-c-di-GMP + 2 diphosphate</text>
        <dbReference type="Rhea" id="RHEA:24898"/>
        <dbReference type="ChEBI" id="CHEBI:33019"/>
        <dbReference type="ChEBI" id="CHEBI:37565"/>
        <dbReference type="ChEBI" id="CHEBI:58805"/>
        <dbReference type="EC" id="2.7.7.65"/>
    </reaction>
</comment>
<dbReference type="Gene3D" id="1.25.40.10">
    <property type="entry name" value="Tetratricopeptide repeat domain"/>
    <property type="match status" value="2"/>
</dbReference>
<keyword evidence="3" id="KW-0802">TPR repeat</keyword>
<dbReference type="FunFam" id="3.30.70.270:FF:000001">
    <property type="entry name" value="Diguanylate cyclase domain protein"/>
    <property type="match status" value="1"/>
</dbReference>
<dbReference type="NCBIfam" id="TIGR00254">
    <property type="entry name" value="GGDEF"/>
    <property type="match status" value="1"/>
</dbReference>
<evidence type="ECO:0000256" key="1">
    <source>
        <dbReference type="ARBA" id="ARBA00012528"/>
    </source>
</evidence>
<evidence type="ECO:0000313" key="6">
    <source>
        <dbReference type="EMBL" id="RFM24922.1"/>
    </source>
</evidence>
<dbReference type="Pfam" id="PF13424">
    <property type="entry name" value="TPR_12"/>
    <property type="match status" value="3"/>
</dbReference>
<feature type="repeat" description="TPR" evidence="3">
    <location>
        <begin position="61"/>
        <end position="94"/>
    </location>
</feature>